<organism evidence="1 2">
    <name type="scientific">Pediococcus pentosaceus</name>
    <dbReference type="NCBI Taxonomy" id="1255"/>
    <lineage>
        <taxon>Bacteria</taxon>
        <taxon>Bacillati</taxon>
        <taxon>Bacillota</taxon>
        <taxon>Bacilli</taxon>
        <taxon>Lactobacillales</taxon>
        <taxon>Lactobacillaceae</taxon>
        <taxon>Pediococcus</taxon>
    </lineage>
</organism>
<proteinExistence type="predicted"/>
<reference evidence="1 2" key="1">
    <citation type="submission" date="2017-05" db="EMBL/GenBank/DDBJ databases">
        <title>Genome sequence of Pediococcus pentosaceus strain SRCM100892.</title>
        <authorList>
            <person name="Cho S.H."/>
        </authorList>
    </citation>
    <scope>NUCLEOTIDE SEQUENCE [LARGE SCALE GENOMIC DNA]</scope>
    <source>
        <strain evidence="1 2">SRCM100892</strain>
    </source>
</reference>
<sequence>MPSSIKDDFYDAVNGEWLATAEIPQIIHQRVDLWT</sequence>
<name>A0A1Y0VQF8_PEDPE</name>
<protein>
    <submittedName>
        <fullName evidence="1">Uncharacterized protein</fullName>
    </submittedName>
</protein>
<dbReference type="Proteomes" id="UP000196118">
    <property type="component" value="Chromosome"/>
</dbReference>
<evidence type="ECO:0000313" key="1">
    <source>
        <dbReference type="EMBL" id="ARW20431.1"/>
    </source>
</evidence>
<gene>
    <name evidence="1" type="ORF">S100892_01888</name>
</gene>
<evidence type="ECO:0000313" key="2">
    <source>
        <dbReference type="Proteomes" id="UP000196118"/>
    </source>
</evidence>
<accession>A0A1Y0VQF8</accession>
<dbReference type="AlphaFoldDB" id="A0A1Y0VQF8"/>
<dbReference type="EMBL" id="CP021474">
    <property type="protein sequence ID" value="ARW20431.1"/>
    <property type="molecule type" value="Genomic_DNA"/>
</dbReference>